<sequence>MPEEDHMESGGEVKEGYESISKLFLRNFRRDHNEDRAQFCAYVHGEKVVDIWASRVKQSPSSKWGAAAGEYGPSNVQNVFSSSKVITSLVVAMMVDRGYLRYDQKIVDIWPEYGEAGKHDTTVEMLMKHEAGLQRFSEDICAEDLTAENIKRGKVSSIIEKQKPRNKPGSKRVYHALTRGFIVNEVVRRVDPKGRTIGEFLREEIVKPLLEPLGYSNELCLGLPSEMHHRAAPLVKRTNSWTYRQLLLPKSFGGGKIVGANVATRALFLSVLPFLQFVEYMQVGPTIGVTPTKSHEPGRGLSTAIEFFNSPEVRKAELPSANCHASARALAAVANAIVYEGNEVLLSNSGKKIAHGNPTQSVLYFSPFFGAPMTFTNAGWCLFGYARHGYVGWMGLGGSAMQWHLEEQIAIGYCMNAYEVIPWNARAEVLQQEVLKCAKRMRRNKSIVPVEPVAELTKTMAYAKL</sequence>
<dbReference type="PANTHER" id="PTHR43319">
    <property type="entry name" value="BETA-LACTAMASE-RELATED"/>
    <property type="match status" value="1"/>
</dbReference>
<reference evidence="2" key="1">
    <citation type="submission" date="2021-01" db="EMBL/GenBank/DDBJ databases">
        <authorList>
            <person name="Corre E."/>
            <person name="Pelletier E."/>
            <person name="Niang G."/>
            <person name="Scheremetjew M."/>
            <person name="Finn R."/>
            <person name="Kale V."/>
            <person name="Holt S."/>
            <person name="Cochrane G."/>
            <person name="Meng A."/>
            <person name="Brown T."/>
            <person name="Cohen L."/>
        </authorList>
    </citation>
    <scope>NUCLEOTIDE SEQUENCE</scope>
    <source>
        <strain evidence="2">GSBS06</strain>
    </source>
</reference>
<proteinExistence type="predicted"/>
<dbReference type="InterPro" id="IPR012338">
    <property type="entry name" value="Beta-lactam/transpept-like"/>
</dbReference>
<gene>
    <name evidence="2" type="ORF">ASTO00021_LOCUS11354</name>
</gene>
<evidence type="ECO:0000259" key="1">
    <source>
        <dbReference type="Pfam" id="PF00144"/>
    </source>
</evidence>
<dbReference type="SUPFAM" id="SSF56601">
    <property type="entry name" value="beta-lactamase/transpeptidase-like"/>
    <property type="match status" value="1"/>
</dbReference>
<dbReference type="EMBL" id="HBIN01014960">
    <property type="protein sequence ID" value="CAE0441215.1"/>
    <property type="molecule type" value="Transcribed_RNA"/>
</dbReference>
<dbReference type="PANTHER" id="PTHR43319:SF3">
    <property type="entry name" value="BETA-LACTAMASE-RELATED DOMAIN-CONTAINING PROTEIN"/>
    <property type="match status" value="1"/>
</dbReference>
<feature type="domain" description="Beta-lactamase-related" evidence="1">
    <location>
        <begin position="36"/>
        <end position="417"/>
    </location>
</feature>
<accession>A0A7S3UYJ1</accession>
<dbReference type="InterPro" id="IPR001466">
    <property type="entry name" value="Beta-lactam-related"/>
</dbReference>
<dbReference type="InterPro" id="IPR052907">
    <property type="entry name" value="Beta-lactamase/esterase"/>
</dbReference>
<dbReference type="Pfam" id="PF00144">
    <property type="entry name" value="Beta-lactamase"/>
    <property type="match status" value="1"/>
</dbReference>
<organism evidence="2">
    <name type="scientific">Aplanochytrium stocchinoi</name>
    <dbReference type="NCBI Taxonomy" id="215587"/>
    <lineage>
        <taxon>Eukaryota</taxon>
        <taxon>Sar</taxon>
        <taxon>Stramenopiles</taxon>
        <taxon>Bigyra</taxon>
        <taxon>Labyrinthulomycetes</taxon>
        <taxon>Thraustochytrida</taxon>
        <taxon>Thraustochytriidae</taxon>
        <taxon>Aplanochytrium</taxon>
    </lineage>
</organism>
<dbReference type="AlphaFoldDB" id="A0A7S3UYJ1"/>
<evidence type="ECO:0000313" key="2">
    <source>
        <dbReference type="EMBL" id="CAE0441215.1"/>
    </source>
</evidence>
<dbReference type="Gene3D" id="3.40.710.10">
    <property type="entry name" value="DD-peptidase/beta-lactamase superfamily"/>
    <property type="match status" value="1"/>
</dbReference>
<protein>
    <recommendedName>
        <fullName evidence="1">Beta-lactamase-related domain-containing protein</fullName>
    </recommendedName>
</protein>
<name>A0A7S3UYJ1_9STRA</name>